<dbReference type="InterPro" id="IPR044946">
    <property type="entry name" value="Restrct_endonuc_typeI_TRD_sf"/>
</dbReference>
<feature type="domain" description="Type I restriction modification DNA specificity" evidence="6">
    <location>
        <begin position="279"/>
        <end position="431"/>
    </location>
</feature>
<dbReference type="CDD" id="cd17256">
    <property type="entry name" value="RMtype1_S_EcoJA65PI-TRD1-CR1_like"/>
    <property type="match status" value="1"/>
</dbReference>
<accession>A0ABR9Z2N3</accession>
<evidence type="ECO:0000259" key="6">
    <source>
        <dbReference type="Pfam" id="PF01420"/>
    </source>
</evidence>
<feature type="domain" description="Type I restriction modification DNA specificity" evidence="6">
    <location>
        <begin position="106"/>
        <end position="241"/>
    </location>
</feature>
<feature type="coiled-coil region" evidence="4">
    <location>
        <begin position="217"/>
        <end position="244"/>
    </location>
</feature>
<evidence type="ECO:0000313" key="8">
    <source>
        <dbReference type="Proteomes" id="UP000726136"/>
    </source>
</evidence>
<reference evidence="7 8" key="1">
    <citation type="journal article" date="2021" name="PeerJ">
        <title>Analysis of 44 Vibrio anguillarum genomes reveals high genetic diversity.</title>
        <authorList>
            <person name="Hansen M.J."/>
            <person name="Dalsgaard I."/>
        </authorList>
    </citation>
    <scope>NUCLEOTIDE SEQUENCE [LARGE SCALE GENOMIC DNA]</scope>
    <source>
        <strain evidence="7 8">040915-1/1B</strain>
    </source>
</reference>
<dbReference type="EMBL" id="RDPI01000004">
    <property type="protein sequence ID" value="MBF4372262.1"/>
    <property type="molecule type" value="Genomic_DNA"/>
</dbReference>
<protein>
    <submittedName>
        <fullName evidence="7">Restriction endonuclease subunit S</fullName>
    </submittedName>
</protein>
<comment type="similarity">
    <text evidence="1">Belongs to the type-I restriction system S methylase family.</text>
</comment>
<dbReference type="InterPro" id="IPR052021">
    <property type="entry name" value="Type-I_RS_S_subunit"/>
</dbReference>
<dbReference type="Proteomes" id="UP000726136">
    <property type="component" value="Unassembled WGS sequence"/>
</dbReference>
<dbReference type="InterPro" id="IPR000055">
    <property type="entry name" value="Restrct_endonuc_typeI_TRD"/>
</dbReference>
<evidence type="ECO:0000256" key="3">
    <source>
        <dbReference type="ARBA" id="ARBA00023125"/>
    </source>
</evidence>
<keyword evidence="7" id="KW-0540">Nuclease</keyword>
<dbReference type="Gene3D" id="3.90.220.20">
    <property type="entry name" value="DNA methylase specificity domains"/>
    <property type="match status" value="2"/>
</dbReference>
<keyword evidence="7" id="KW-0378">Hydrolase</keyword>
<organism evidence="7 8">
    <name type="scientific">Vibrio anguillarum</name>
    <name type="common">Listonella anguillarum</name>
    <dbReference type="NCBI Taxonomy" id="55601"/>
    <lineage>
        <taxon>Bacteria</taxon>
        <taxon>Pseudomonadati</taxon>
        <taxon>Pseudomonadota</taxon>
        <taxon>Gammaproteobacteria</taxon>
        <taxon>Vibrionales</taxon>
        <taxon>Vibrionaceae</taxon>
        <taxon>Vibrio</taxon>
    </lineage>
</organism>
<keyword evidence="3" id="KW-0238">DNA-binding</keyword>
<evidence type="ECO:0000256" key="1">
    <source>
        <dbReference type="ARBA" id="ARBA00010923"/>
    </source>
</evidence>
<evidence type="ECO:0000256" key="5">
    <source>
        <dbReference type="SAM" id="MobiDB-lite"/>
    </source>
</evidence>
<proteinExistence type="inferred from homology"/>
<gene>
    <name evidence="7" type="ORF">EAY46_04110</name>
</gene>
<keyword evidence="8" id="KW-1185">Reference proteome</keyword>
<dbReference type="PANTHER" id="PTHR30408">
    <property type="entry name" value="TYPE-1 RESTRICTION ENZYME ECOKI SPECIFICITY PROTEIN"/>
    <property type="match status" value="1"/>
</dbReference>
<evidence type="ECO:0000313" key="7">
    <source>
        <dbReference type="EMBL" id="MBF4372262.1"/>
    </source>
</evidence>
<evidence type="ECO:0000256" key="4">
    <source>
        <dbReference type="SAM" id="Coils"/>
    </source>
</evidence>
<comment type="caution">
    <text evidence="7">The sequence shown here is derived from an EMBL/GenBank/DDBJ whole genome shotgun (WGS) entry which is preliminary data.</text>
</comment>
<feature type="region of interest" description="Disordered" evidence="5">
    <location>
        <begin position="1"/>
        <end position="27"/>
    </location>
</feature>
<sequence>MTNFSGENLNAACGGPQGGGMDSRRNGVAEVSPKYLSDVATNGVPVGYKQTEVGVIPEHWDVKTLESITGDKRPISYGIVQTGPHVHDGIPCLRVLDIVKGSIKTDNLIRTTQKISNAYKRTQLKENDLVIPLRGKVGEVGIIGKELVKANLTRGIALIALEGEFAPQYIKQALCSESSQNRLISSMNGSALQEISIGTLRSFKISIPKCREEQTAIANALSDVDALISELEKLIAKKQAIKTATMQQLLTGRTRLPQFALRADGTPKGTKPSELGEIPEDWAVALLGTVCTSFKTGKLDANAMKPDGEYRFYTCAKEHSYIDKYAFDDEALLVSGNGANVGYVHYYKGKFNAYQRTYVLSSFLADVIYLKIYLERKLAERIRVEVNAGNTPYITMDTLTDMSIILPQKEEQAAIATILSDMDEEIQALEQRLGKTRQIKQGMMQELLTGKTRLIKPAKEVIHE</sequence>
<name>A0ABR9Z2N3_VIBAN</name>
<keyword evidence="4" id="KW-0175">Coiled coil</keyword>
<feature type="coiled-coil region" evidence="4">
    <location>
        <begin position="419"/>
        <end position="446"/>
    </location>
</feature>
<dbReference type="RefSeq" id="WP_194662387.1">
    <property type="nucleotide sequence ID" value="NZ_RDPI01000004.1"/>
</dbReference>
<keyword evidence="7" id="KW-0255">Endonuclease</keyword>
<evidence type="ECO:0000256" key="2">
    <source>
        <dbReference type="ARBA" id="ARBA00022747"/>
    </source>
</evidence>
<dbReference type="GO" id="GO:0004519">
    <property type="term" value="F:endonuclease activity"/>
    <property type="evidence" value="ECO:0007669"/>
    <property type="project" value="UniProtKB-KW"/>
</dbReference>
<dbReference type="SUPFAM" id="SSF116734">
    <property type="entry name" value="DNA methylase specificity domain"/>
    <property type="match status" value="2"/>
</dbReference>
<dbReference type="Gene3D" id="1.10.287.1120">
    <property type="entry name" value="Bipartite methylase S protein"/>
    <property type="match status" value="2"/>
</dbReference>
<dbReference type="PANTHER" id="PTHR30408:SF12">
    <property type="entry name" value="TYPE I RESTRICTION ENZYME MJAVIII SPECIFICITY SUBUNIT"/>
    <property type="match status" value="1"/>
</dbReference>
<dbReference type="Pfam" id="PF01420">
    <property type="entry name" value="Methylase_S"/>
    <property type="match status" value="2"/>
</dbReference>
<keyword evidence="2" id="KW-0680">Restriction system</keyword>